<dbReference type="STRING" id="6290.A0A0N4X7L6"/>
<keyword evidence="1" id="KW-0863">Zinc-finger</keyword>
<dbReference type="InterPro" id="IPR007529">
    <property type="entry name" value="Znf_HIT"/>
</dbReference>
<evidence type="ECO:0000313" key="5">
    <source>
        <dbReference type="Proteomes" id="UP000268014"/>
    </source>
</evidence>
<keyword evidence="1" id="KW-0479">Metal-binding</keyword>
<evidence type="ECO:0000256" key="2">
    <source>
        <dbReference type="SAM" id="MobiDB-lite"/>
    </source>
</evidence>
<feature type="region of interest" description="Disordered" evidence="2">
    <location>
        <begin position="346"/>
        <end position="373"/>
    </location>
</feature>
<feature type="compositionally biased region" description="Acidic residues" evidence="2">
    <location>
        <begin position="351"/>
        <end position="373"/>
    </location>
</feature>
<dbReference type="Gene3D" id="2.130.10.10">
    <property type="entry name" value="YVTN repeat-like/Quinoprotein amine dehydrogenase"/>
    <property type="match status" value="2"/>
</dbReference>
<accession>A0A0N4X7L6</accession>
<evidence type="ECO:0000256" key="1">
    <source>
        <dbReference type="PROSITE-ProRule" id="PRU00453"/>
    </source>
</evidence>
<dbReference type="EMBL" id="UZAF01022121">
    <property type="protein sequence ID" value="VDO83218.1"/>
    <property type="molecule type" value="Genomic_DNA"/>
</dbReference>
<reference evidence="4 5" key="2">
    <citation type="submission" date="2018-11" db="EMBL/GenBank/DDBJ databases">
        <authorList>
            <consortium name="Pathogen Informatics"/>
        </authorList>
    </citation>
    <scope>NUCLEOTIDE SEQUENCE [LARGE SCALE GENOMIC DNA]</scope>
    <source>
        <strain evidence="4 5">MHpl1</strain>
    </source>
</reference>
<dbReference type="PROSITE" id="PS51083">
    <property type="entry name" value="ZF_HIT"/>
    <property type="match status" value="1"/>
</dbReference>
<dbReference type="InterPro" id="IPR015943">
    <property type="entry name" value="WD40/YVTN_repeat-like_dom_sf"/>
</dbReference>
<dbReference type="PANTHER" id="PTHR15555">
    <property type="entry name" value="ZINC FINGER HIT DOMAIN CONTAINING PROTEIN 2 PROTEIN FON -RELATED"/>
    <property type="match status" value="1"/>
</dbReference>
<gene>
    <name evidence="4" type="ORF">HPLM_LOCUS20350</name>
</gene>
<dbReference type="PANTHER" id="PTHR15555:SF0">
    <property type="entry name" value="ZINC FINGER HIT DOMAIN-CONTAINING PROTEIN 2"/>
    <property type="match status" value="1"/>
</dbReference>
<evidence type="ECO:0000259" key="3">
    <source>
        <dbReference type="PROSITE" id="PS51083"/>
    </source>
</evidence>
<reference evidence="6" key="1">
    <citation type="submission" date="2017-02" db="UniProtKB">
        <authorList>
            <consortium name="WormBaseParasite"/>
        </authorList>
    </citation>
    <scope>IDENTIFICATION</scope>
</reference>
<dbReference type="AlphaFoldDB" id="A0A0N4X7L6"/>
<dbReference type="Pfam" id="PF04438">
    <property type="entry name" value="zf-HIT"/>
    <property type="match status" value="1"/>
</dbReference>
<dbReference type="Proteomes" id="UP000268014">
    <property type="component" value="Unassembled WGS sequence"/>
</dbReference>
<protein>
    <submittedName>
        <fullName evidence="6">HIT-type domain-containing protein</fullName>
    </submittedName>
</protein>
<organism evidence="6">
    <name type="scientific">Haemonchus placei</name>
    <name type="common">Barber's pole worm</name>
    <dbReference type="NCBI Taxonomy" id="6290"/>
    <lineage>
        <taxon>Eukaryota</taxon>
        <taxon>Metazoa</taxon>
        <taxon>Ecdysozoa</taxon>
        <taxon>Nematoda</taxon>
        <taxon>Chromadorea</taxon>
        <taxon>Rhabditida</taxon>
        <taxon>Rhabditina</taxon>
        <taxon>Rhabditomorpha</taxon>
        <taxon>Strongyloidea</taxon>
        <taxon>Trichostrongylidae</taxon>
        <taxon>Haemonchus</taxon>
    </lineage>
</organism>
<keyword evidence="5" id="KW-1185">Reference proteome</keyword>
<evidence type="ECO:0000313" key="6">
    <source>
        <dbReference type="WBParaSite" id="HPLM_0002035801-mRNA-1"/>
    </source>
</evidence>
<keyword evidence="1" id="KW-0862">Zinc</keyword>
<sequence length="616" mass="68864">MEEIFLTSPTCFATDESNNIAVGFVDGIVQFAKYDLSKKSFKTEWKFKTKASVRGLVFNPELSEVYAVTRNRGLSCFDVETGRRKRCLVHGHDDKPTSICLLQPNASFPIILFIIQTPNGIAYYVTGAHLGSSSKFSDDMLMERTGSGETYRLDVNALKLDSRHNLLSASSDGTLAAYEVRKRKLRMKSELMHSELVSLCVTEKYVYAGGRDGYLEVFVHGDYGNILERIESGFEMGVDDVVELRKGLLLTCSGSSDKLKLINVMPTKKLGTAGTHGDDDGIDQLLVSPDRSTLISMSSFANSIKFWPLNKLLENVPVLRVVDIKKRKPVVKEGFFDDLMDKTKKKRRAEEDDVMENGVEDGPDDDSDVDDEDEGQMLRCNFCSTERREQYKCPRCGATYCSLRCYKCQEHSKCSEDFYKQCVKEELEGRHFKGNGKGQDTFEERMQKYLDGELDEMPGAEGKGSSADEADPLDSDDEEPGVSGFQPKADQYLEKVVTDTVDDYLLDEDEIDRRLLGLGIGGEVEQLMGVLSDEERAAFAQLAEQIHIDTSGNRMTVKVCSSIASEVSDPHNRLFAVVYVNGRQWKVSQNDLIALTGSLPIAIGDKIKLEKWSLVV</sequence>
<feature type="compositionally biased region" description="Acidic residues" evidence="2">
    <location>
        <begin position="468"/>
        <end position="480"/>
    </location>
</feature>
<dbReference type="OrthoDB" id="5994at2759"/>
<dbReference type="InterPro" id="IPR039646">
    <property type="entry name" value="ZNHIT2"/>
</dbReference>
<dbReference type="SUPFAM" id="SSF144232">
    <property type="entry name" value="HIT/MYND zinc finger-like"/>
    <property type="match status" value="1"/>
</dbReference>
<feature type="domain" description="HIT-type" evidence="3">
    <location>
        <begin position="380"/>
        <end position="414"/>
    </location>
</feature>
<feature type="region of interest" description="Disordered" evidence="2">
    <location>
        <begin position="455"/>
        <end position="488"/>
    </location>
</feature>
<dbReference type="OMA" id="SHDIACK"/>
<dbReference type="WBParaSite" id="HPLM_0002035801-mRNA-1">
    <property type="protein sequence ID" value="HPLM_0002035801-mRNA-1"/>
    <property type="gene ID" value="HPLM_0002035801"/>
</dbReference>
<dbReference type="SUPFAM" id="SSF101908">
    <property type="entry name" value="Putative isomerase YbhE"/>
    <property type="match status" value="1"/>
</dbReference>
<dbReference type="CDD" id="cd23024">
    <property type="entry name" value="zf-HIT_ZNHIT2-3"/>
    <property type="match status" value="1"/>
</dbReference>
<name>A0A0N4X7L6_HAEPC</name>
<evidence type="ECO:0000313" key="4">
    <source>
        <dbReference type="EMBL" id="VDO83218.1"/>
    </source>
</evidence>
<dbReference type="GO" id="GO:0008270">
    <property type="term" value="F:zinc ion binding"/>
    <property type="evidence" value="ECO:0007669"/>
    <property type="project" value="UniProtKB-UniRule"/>
</dbReference>
<dbReference type="Gene3D" id="3.30.60.190">
    <property type="match status" value="1"/>
</dbReference>
<proteinExistence type="predicted"/>